<feature type="region of interest" description="Disordered" evidence="5">
    <location>
        <begin position="412"/>
        <end position="613"/>
    </location>
</feature>
<evidence type="ECO:0000256" key="3">
    <source>
        <dbReference type="ARBA" id="ARBA00022989"/>
    </source>
</evidence>
<dbReference type="GO" id="GO:0032281">
    <property type="term" value="C:AMPA glutamate receptor complex"/>
    <property type="evidence" value="ECO:0007669"/>
    <property type="project" value="TreeGrafter"/>
</dbReference>
<evidence type="ECO:0000256" key="4">
    <source>
        <dbReference type="ARBA" id="ARBA00023136"/>
    </source>
</evidence>
<evidence type="ECO:0000256" key="2">
    <source>
        <dbReference type="ARBA" id="ARBA00022692"/>
    </source>
</evidence>
<keyword evidence="9" id="KW-1185">Reference proteome</keyword>
<evidence type="ECO:0000313" key="8">
    <source>
        <dbReference type="EMBL" id="KAK0137246.1"/>
    </source>
</evidence>
<feature type="region of interest" description="Disordered" evidence="5">
    <location>
        <begin position="47"/>
        <end position="85"/>
    </location>
</feature>
<keyword evidence="6" id="KW-0732">Signal</keyword>
<gene>
    <name evidence="8" type="primary">Shisa7</name>
    <name evidence="8" type="ORF">N1851_026560</name>
</gene>
<evidence type="ECO:0000256" key="5">
    <source>
        <dbReference type="SAM" id="MobiDB-lite"/>
    </source>
</evidence>
<evidence type="ECO:0000259" key="7">
    <source>
        <dbReference type="Pfam" id="PF13908"/>
    </source>
</evidence>
<dbReference type="PANTHER" id="PTHR31774:SF2">
    <property type="entry name" value="PROTEIN SHISA-7"/>
    <property type="match status" value="1"/>
</dbReference>
<feature type="region of interest" description="Disordered" evidence="5">
    <location>
        <begin position="675"/>
        <end position="694"/>
    </location>
</feature>
<dbReference type="GO" id="GO:0032591">
    <property type="term" value="C:dendritic spine membrane"/>
    <property type="evidence" value="ECO:0007669"/>
    <property type="project" value="TreeGrafter"/>
</dbReference>
<dbReference type="InterPro" id="IPR053891">
    <property type="entry name" value="Shisa_N"/>
</dbReference>
<dbReference type="EMBL" id="JAOPHQ010004920">
    <property type="protein sequence ID" value="KAK0137246.1"/>
    <property type="molecule type" value="Genomic_DNA"/>
</dbReference>
<feature type="compositionally biased region" description="Gly residues" evidence="5">
    <location>
        <begin position="455"/>
        <end position="470"/>
    </location>
</feature>
<feature type="compositionally biased region" description="Polar residues" evidence="5">
    <location>
        <begin position="833"/>
        <end position="842"/>
    </location>
</feature>
<accession>A0AA47MBW6</accession>
<feature type="compositionally biased region" description="Gly residues" evidence="5">
    <location>
        <begin position="773"/>
        <end position="798"/>
    </location>
</feature>
<feature type="domain" description="Shisa N-terminal" evidence="7">
    <location>
        <begin position="103"/>
        <end position="154"/>
    </location>
</feature>
<sequence length="842" mass="90141">MTSARHRGAICTPLPLLLLLLSGLAVSVVTANDGDAEQRDALLLLTGFTSPRRPSPSGPPGEVEDGDERTKGAAKTPHKPLPQAMLPSNTTAADALKPPLADGDACRGYFDVMGQFDNTFSCSKGTYIYCCGTCHYRFCCNHQRERLDQDSCSNYKPRPAPTESRRTWRSSRSGVSARGPLKEAEVEDGDERQMGGAEMPPKPLPQIMLPSNMTAADALKPPLGAAQVAPPPRRLVDVDVCRGYFDVMGQFDNTFNCSKGTYIYCCGTCHYRFCCEHQRDRLDQDSCNNYKSPKWATTQISATAPTGNRLAPDFETLQQNSSSTAYVIGGVISFTLVVAVGIRIAFSKVSRRPHNRDINMPRALVDILRHQSSPLQQGQRGGATLLATAPTGRPGKALYTPVLQGKDNRLGTMHHHFTQNPPGGSSPKHSATLERGVPGRLAPQMPPAATLLSSGGLGGLGGGLGGGGGIKHSSGSFSSRTPAQRGGAPPHPSFSHSFHNLAQLPPSYPDTTASIQDPRYSSLKRLEKDLDDYSGYHSSRRRPNGPPTHHSSQHHLPWGGDYTLGTRGTLPLHGSKPRLHMPGPTPNPYPLPAPGPAHPAPCYSGSFERPPRRVRSQDQLLMMGEGNTLARLAQNHLALQSLQTQQNHLALQSMQTQQNHNYQNLNQHNQYYRDRSAARTPSSQTLRRSHERLLVSPDRLDDRLYSMGLAVSGGDRGMGGVIGGGGGVPTMGRLSHQKAQSQQNICATPNTDRHHMIKMNSHPSSGHEHERGGGGGGGGGWDPHGGGGGGGGTMGGHQGARRMAFATKRQSTVEQLHYIPGGGGGGGGGQGLRTASKNEVTV</sequence>
<dbReference type="GO" id="GO:0014069">
    <property type="term" value="C:postsynaptic density"/>
    <property type="evidence" value="ECO:0007669"/>
    <property type="project" value="TreeGrafter"/>
</dbReference>
<proteinExistence type="predicted"/>
<dbReference type="Proteomes" id="UP001174136">
    <property type="component" value="Unassembled WGS sequence"/>
</dbReference>
<evidence type="ECO:0000256" key="1">
    <source>
        <dbReference type="ARBA" id="ARBA00004370"/>
    </source>
</evidence>
<organism evidence="8 9">
    <name type="scientific">Merluccius polli</name>
    <name type="common">Benguela hake</name>
    <name type="synonym">Merluccius cadenati</name>
    <dbReference type="NCBI Taxonomy" id="89951"/>
    <lineage>
        <taxon>Eukaryota</taxon>
        <taxon>Metazoa</taxon>
        <taxon>Chordata</taxon>
        <taxon>Craniata</taxon>
        <taxon>Vertebrata</taxon>
        <taxon>Euteleostomi</taxon>
        <taxon>Actinopterygii</taxon>
        <taxon>Neopterygii</taxon>
        <taxon>Teleostei</taxon>
        <taxon>Neoteleostei</taxon>
        <taxon>Acanthomorphata</taxon>
        <taxon>Zeiogadaria</taxon>
        <taxon>Gadariae</taxon>
        <taxon>Gadiformes</taxon>
        <taxon>Gadoidei</taxon>
        <taxon>Merlucciidae</taxon>
        <taxon>Merluccius</taxon>
    </lineage>
</organism>
<dbReference type="InterPro" id="IPR026910">
    <property type="entry name" value="Shisa"/>
</dbReference>
<feature type="compositionally biased region" description="Polar residues" evidence="5">
    <location>
        <begin position="418"/>
        <end position="429"/>
    </location>
</feature>
<feature type="signal peptide" evidence="6">
    <location>
        <begin position="1"/>
        <end position="31"/>
    </location>
</feature>
<keyword evidence="3" id="KW-1133">Transmembrane helix</keyword>
<feature type="region of interest" description="Disordered" evidence="5">
    <location>
        <begin position="760"/>
        <end position="799"/>
    </location>
</feature>
<evidence type="ECO:0000256" key="6">
    <source>
        <dbReference type="SAM" id="SignalP"/>
    </source>
</evidence>
<evidence type="ECO:0000313" key="9">
    <source>
        <dbReference type="Proteomes" id="UP001174136"/>
    </source>
</evidence>
<keyword evidence="2" id="KW-0812">Transmembrane</keyword>
<dbReference type="PANTHER" id="PTHR31774">
    <property type="entry name" value="PROTEIN SHISA-9-RELATED"/>
    <property type="match status" value="1"/>
</dbReference>
<protein>
    <submittedName>
        <fullName evidence="8">Protein shisa-7</fullName>
    </submittedName>
</protein>
<dbReference type="GO" id="GO:0048172">
    <property type="term" value="P:regulation of short-term neuronal synaptic plasticity"/>
    <property type="evidence" value="ECO:0007669"/>
    <property type="project" value="TreeGrafter"/>
</dbReference>
<feature type="region of interest" description="Disordered" evidence="5">
    <location>
        <begin position="816"/>
        <end position="842"/>
    </location>
</feature>
<dbReference type="AlphaFoldDB" id="A0AA47MBW6"/>
<feature type="compositionally biased region" description="Pro residues" evidence="5">
    <location>
        <begin position="583"/>
        <end position="599"/>
    </location>
</feature>
<feature type="region of interest" description="Disordered" evidence="5">
    <location>
        <begin position="150"/>
        <end position="196"/>
    </location>
</feature>
<feature type="compositionally biased region" description="Gly residues" evidence="5">
    <location>
        <begin position="820"/>
        <end position="831"/>
    </location>
</feature>
<feature type="chain" id="PRO_5041389879" evidence="6">
    <location>
        <begin position="32"/>
        <end position="842"/>
    </location>
</feature>
<keyword evidence="4" id="KW-0472">Membrane</keyword>
<dbReference type="GO" id="GO:0045211">
    <property type="term" value="C:postsynaptic membrane"/>
    <property type="evidence" value="ECO:0007669"/>
    <property type="project" value="TreeGrafter"/>
</dbReference>
<comment type="subcellular location">
    <subcellularLocation>
        <location evidence="1">Membrane</location>
    </subcellularLocation>
</comment>
<name>A0AA47MBW6_MERPO</name>
<comment type="caution">
    <text evidence="8">The sequence shown here is derived from an EMBL/GenBank/DDBJ whole genome shotgun (WGS) entry which is preliminary data.</text>
</comment>
<reference evidence="8" key="1">
    <citation type="journal article" date="2023" name="Front. Mar. Sci.">
        <title>A new Merluccius polli reference genome to investigate the effects of global change in West African waters.</title>
        <authorList>
            <person name="Mateo J.L."/>
            <person name="Blanco-Fernandez C."/>
            <person name="Garcia-Vazquez E."/>
            <person name="Machado-Schiaffino G."/>
        </authorList>
    </citation>
    <scope>NUCLEOTIDE SEQUENCE</scope>
    <source>
        <strain evidence="8">C29</strain>
        <tissue evidence="8">Fin</tissue>
    </source>
</reference>
<dbReference type="Pfam" id="PF13908">
    <property type="entry name" value="Shisa_N"/>
    <property type="match status" value="2"/>
</dbReference>
<feature type="domain" description="Shisa N-terminal" evidence="7">
    <location>
        <begin position="239"/>
        <end position="289"/>
    </location>
</feature>